<evidence type="ECO:0000313" key="2">
    <source>
        <dbReference type="Proteomes" id="UP001160142"/>
    </source>
</evidence>
<dbReference type="PANTHER" id="PTHR42830">
    <property type="entry name" value="OSMOTICALLY INDUCIBLE FAMILY PROTEIN"/>
    <property type="match status" value="1"/>
</dbReference>
<dbReference type="Gene3D" id="3.30.300.20">
    <property type="match status" value="1"/>
</dbReference>
<reference evidence="1 2" key="1">
    <citation type="submission" date="2023-04" db="EMBL/GenBank/DDBJ databases">
        <title>Genome Encyclopedia of Bacteria and Archaea VI: Functional Genomics of Type Strains.</title>
        <authorList>
            <person name="Whitman W."/>
        </authorList>
    </citation>
    <scope>NUCLEOTIDE SEQUENCE [LARGE SCALE GENOMIC DNA]</scope>
    <source>
        <strain evidence="1 2">SG_E_30_P1</strain>
    </source>
</reference>
<dbReference type="Pfam" id="PF02566">
    <property type="entry name" value="OsmC"/>
    <property type="match status" value="1"/>
</dbReference>
<dbReference type="InterPro" id="IPR003718">
    <property type="entry name" value="OsmC/Ohr_fam"/>
</dbReference>
<protein>
    <submittedName>
        <fullName evidence="1">Organic hydroperoxide reductase OsmC/OhrA</fullName>
    </submittedName>
</protein>
<proteinExistence type="predicted"/>
<dbReference type="InterPro" id="IPR015946">
    <property type="entry name" value="KH_dom-like_a/b"/>
</dbReference>
<comment type="caution">
    <text evidence="1">The sequence shown here is derived from an EMBL/GenBank/DDBJ whole genome shotgun (WGS) entry which is preliminary data.</text>
</comment>
<sequence>MRTDHHYRVDVRWLGNRGTGTSGPRAFGRDTEISVDGLPSILASADKPFHGAHDRWNPEQLLIASLVQCHLLSYLYVATREGVVVESYADAATGLLRTNADGGGAFVSATLRPEVTISAGDPDRARRLHDDAAKLCFINASLAFPVAHEPTIQVVAGKATPTTQPE</sequence>
<organism evidence="1 2">
    <name type="scientific">Antiquaquibacter oligotrophicus</name>
    <dbReference type="NCBI Taxonomy" id="2880260"/>
    <lineage>
        <taxon>Bacteria</taxon>
        <taxon>Bacillati</taxon>
        <taxon>Actinomycetota</taxon>
        <taxon>Actinomycetes</taxon>
        <taxon>Micrococcales</taxon>
        <taxon>Microbacteriaceae</taxon>
        <taxon>Antiquaquibacter</taxon>
    </lineage>
</organism>
<name>A0ABT6KKQ7_9MICO</name>
<keyword evidence="2" id="KW-1185">Reference proteome</keyword>
<dbReference type="EMBL" id="JARXVQ010000001">
    <property type="protein sequence ID" value="MDH6180588.1"/>
    <property type="molecule type" value="Genomic_DNA"/>
</dbReference>
<dbReference type="RefSeq" id="WP_322132935.1">
    <property type="nucleotide sequence ID" value="NZ_CP085036.1"/>
</dbReference>
<evidence type="ECO:0000313" key="1">
    <source>
        <dbReference type="EMBL" id="MDH6180588.1"/>
    </source>
</evidence>
<dbReference type="Proteomes" id="UP001160142">
    <property type="component" value="Unassembled WGS sequence"/>
</dbReference>
<dbReference type="PANTHER" id="PTHR42830:SF2">
    <property type="entry name" value="OSMC_OHR FAMILY PROTEIN"/>
    <property type="match status" value="1"/>
</dbReference>
<dbReference type="SUPFAM" id="SSF82784">
    <property type="entry name" value="OsmC-like"/>
    <property type="match status" value="1"/>
</dbReference>
<dbReference type="InterPro" id="IPR036102">
    <property type="entry name" value="OsmC/Ohrsf"/>
</dbReference>
<dbReference type="InterPro" id="IPR052707">
    <property type="entry name" value="OsmC_Ohr_Peroxiredoxin"/>
</dbReference>
<accession>A0ABT6KKQ7</accession>
<gene>
    <name evidence="1" type="ORF">M2152_000770</name>
</gene>